<feature type="binding site" evidence="10">
    <location>
        <position position="118"/>
    </location>
    <ligand>
        <name>L-histidine</name>
        <dbReference type="ChEBI" id="CHEBI:57595"/>
    </ligand>
</feature>
<evidence type="ECO:0000313" key="12">
    <source>
        <dbReference type="EMBL" id="KAA0259076.1"/>
    </source>
</evidence>
<dbReference type="RefSeq" id="WP_149265833.1">
    <property type="nucleotide sequence ID" value="NZ_VFJB01000003.1"/>
</dbReference>
<keyword evidence="9" id="KW-0028">Amino-acid biosynthesis</keyword>
<comment type="subcellular location">
    <subcellularLocation>
        <location evidence="1 9">Cytoplasm</location>
    </subcellularLocation>
</comment>
<dbReference type="GO" id="GO:0016757">
    <property type="term" value="F:glycosyltransferase activity"/>
    <property type="evidence" value="ECO:0007669"/>
    <property type="project" value="UniProtKB-KW"/>
</dbReference>
<name>A0A5A8F4U6_9BACT</name>
<evidence type="ECO:0000313" key="13">
    <source>
        <dbReference type="Proteomes" id="UP000322876"/>
    </source>
</evidence>
<dbReference type="GO" id="GO:0000105">
    <property type="term" value="P:L-histidine biosynthetic process"/>
    <property type="evidence" value="ECO:0007669"/>
    <property type="project" value="UniProtKB-UniRule"/>
</dbReference>
<gene>
    <name evidence="9" type="primary">hisZ</name>
    <name evidence="12" type="ORF">FHQ18_03755</name>
</gene>
<evidence type="ECO:0000256" key="8">
    <source>
        <dbReference type="ARBA" id="ARBA00025246"/>
    </source>
</evidence>
<feature type="binding site" evidence="10">
    <location>
        <position position="114"/>
    </location>
    <ligand>
        <name>L-histidine</name>
        <dbReference type="ChEBI" id="CHEBI:57595"/>
    </ligand>
</feature>
<keyword evidence="9" id="KW-0368">Histidine biosynthesis</keyword>
<dbReference type="Proteomes" id="UP000322876">
    <property type="component" value="Unassembled WGS sequence"/>
</dbReference>
<dbReference type="InterPro" id="IPR006195">
    <property type="entry name" value="aa-tRNA-synth_II"/>
</dbReference>
<dbReference type="PANTHER" id="PTHR43707">
    <property type="entry name" value="HISTIDYL-TRNA SYNTHETASE"/>
    <property type="match status" value="1"/>
</dbReference>
<proteinExistence type="inferred from homology"/>
<keyword evidence="12" id="KW-0808">Transferase</keyword>
<feature type="binding site" evidence="10">
    <location>
        <position position="100"/>
    </location>
    <ligand>
        <name>L-histidine</name>
        <dbReference type="ChEBI" id="CHEBI:57595"/>
    </ligand>
</feature>
<accession>A0A5A8F4U6</accession>
<evidence type="ECO:0000256" key="7">
    <source>
        <dbReference type="ARBA" id="ARBA00022490"/>
    </source>
</evidence>
<dbReference type="HAMAP" id="MF_00125">
    <property type="entry name" value="HisZ"/>
    <property type="match status" value="1"/>
</dbReference>
<dbReference type="UniPathway" id="UPA00031">
    <property type="reaction ID" value="UER00006"/>
</dbReference>
<comment type="caution">
    <text evidence="12">The sequence shown here is derived from an EMBL/GenBank/DDBJ whole genome shotgun (WGS) entry which is preliminary data.</text>
</comment>
<organism evidence="12 13">
    <name type="scientific">Deferribacter autotrophicus</name>
    <dbReference type="NCBI Taxonomy" id="500465"/>
    <lineage>
        <taxon>Bacteria</taxon>
        <taxon>Pseudomonadati</taxon>
        <taxon>Deferribacterota</taxon>
        <taxon>Deferribacteres</taxon>
        <taxon>Deferribacterales</taxon>
        <taxon>Deferribacteraceae</taxon>
        <taxon>Deferribacter</taxon>
    </lineage>
</organism>
<feature type="binding site" evidence="10">
    <location>
        <position position="257"/>
    </location>
    <ligand>
        <name>L-histidine</name>
        <dbReference type="ChEBI" id="CHEBI:57595"/>
    </ligand>
</feature>
<dbReference type="GO" id="GO:0004821">
    <property type="term" value="F:histidine-tRNA ligase activity"/>
    <property type="evidence" value="ECO:0007669"/>
    <property type="project" value="TreeGrafter"/>
</dbReference>
<dbReference type="GO" id="GO:0006427">
    <property type="term" value="P:histidyl-tRNA aminoacylation"/>
    <property type="evidence" value="ECO:0007669"/>
    <property type="project" value="TreeGrafter"/>
</dbReference>
<feature type="binding site" evidence="10">
    <location>
        <begin position="70"/>
        <end position="72"/>
    </location>
    <ligand>
        <name>L-histidine</name>
        <dbReference type="ChEBI" id="CHEBI:57595"/>
    </ligand>
</feature>
<evidence type="ECO:0000256" key="10">
    <source>
        <dbReference type="PIRSR" id="PIRSR001549-1"/>
    </source>
</evidence>
<evidence type="ECO:0000256" key="9">
    <source>
        <dbReference type="HAMAP-Rule" id="MF_00125"/>
    </source>
</evidence>
<dbReference type="InterPro" id="IPR041715">
    <property type="entry name" value="HisRS-like_core"/>
</dbReference>
<comment type="similarity">
    <text evidence="3 9">Belongs to the class-II aminoacyl-tRNA synthetase family. HisZ subfamily.</text>
</comment>
<dbReference type="SUPFAM" id="SSF55681">
    <property type="entry name" value="Class II aaRS and biotin synthetases"/>
    <property type="match status" value="1"/>
</dbReference>
<dbReference type="InterPro" id="IPR045864">
    <property type="entry name" value="aa-tRNA-synth_II/BPL/LPL"/>
</dbReference>
<sequence>MSLALKRAKKLNKIIEILSNIFEENGYTEIFLPLYEFYDVLKDVAWDFKDENIIRFIDRFSGKSMVLRPDFTPQVCRFVSLYMREYPLPIRVSYKGRVFRNVDLNKGLKSEKYQVGCELFGVKEFLGDTEILFMAYNSIKNLGIDDFKIIIGDSFLVNEILKHFNNNEYILKCLKQKSINGLKELKNKNVIDENDYDFLISLIKSFGDREVVKSLVQNKDIPAPFIKRLEYVNELLENLVQAGIPEDCIVFDASEMRGFDYYTGINFDIISSSGDILCGGGRYDNLMNKYDFPLQACGFAINVEELLSYLKFEDDDLSYDYLIVGEERFFEALKLKQKGYKVIWVLEENEANKMPQYYKFGKIIK</sequence>
<reference evidence="12 13" key="1">
    <citation type="submission" date="2019-06" db="EMBL/GenBank/DDBJ databases">
        <title>Genomic insights into carbon and energy metabolism of Deferribacter autotrophicus revealed new metabolic traits in the phylum Deferribacteres.</title>
        <authorList>
            <person name="Slobodkin A.I."/>
            <person name="Slobodkina G.B."/>
            <person name="Allioux M."/>
            <person name="Alain K."/>
            <person name="Jebbar M."/>
            <person name="Shadrin V."/>
            <person name="Kublanov I.V."/>
            <person name="Toshchakov S.V."/>
            <person name="Bonch-Osmolovskaya E.A."/>
        </authorList>
    </citation>
    <scope>NUCLEOTIDE SEQUENCE [LARGE SCALE GENOMIC DNA]</scope>
    <source>
        <strain evidence="12 13">SL50</strain>
    </source>
</reference>
<dbReference type="AlphaFoldDB" id="A0A5A8F4U6"/>
<feature type="binding site" evidence="10">
    <location>
        <begin position="261"/>
        <end position="262"/>
    </location>
    <ligand>
        <name>L-histidine</name>
        <dbReference type="ChEBI" id="CHEBI:57595"/>
    </ligand>
</feature>
<comment type="miscellaneous">
    <text evidence="9">This function is generally fulfilled by the C-terminal part of HisG, which is missing in some bacteria such as this one.</text>
</comment>
<dbReference type="PROSITE" id="PS50862">
    <property type="entry name" value="AA_TRNA_LIGASE_II"/>
    <property type="match status" value="1"/>
</dbReference>
<evidence type="ECO:0000256" key="5">
    <source>
        <dbReference type="ARBA" id="ARBA00011738"/>
    </source>
</evidence>
<feature type="domain" description="Aminoacyl-transfer RNA synthetases class-II family profile" evidence="11">
    <location>
        <begin position="12"/>
        <end position="310"/>
    </location>
</feature>
<dbReference type="InterPro" id="IPR004516">
    <property type="entry name" value="HisRS/HisZ"/>
</dbReference>
<evidence type="ECO:0000256" key="3">
    <source>
        <dbReference type="ARBA" id="ARBA00005539"/>
    </source>
</evidence>
<dbReference type="PANTHER" id="PTHR43707:SF1">
    <property type="entry name" value="HISTIDINE--TRNA LIGASE, MITOCHONDRIAL-RELATED"/>
    <property type="match status" value="1"/>
</dbReference>
<keyword evidence="12" id="KW-0328">Glycosyltransferase</keyword>
<evidence type="ECO:0000259" key="11">
    <source>
        <dbReference type="PROSITE" id="PS50862"/>
    </source>
</evidence>
<dbReference type="GO" id="GO:0005737">
    <property type="term" value="C:cytoplasm"/>
    <property type="evidence" value="ECO:0007669"/>
    <property type="project" value="UniProtKB-SubCell"/>
</dbReference>
<dbReference type="CDD" id="cd00773">
    <property type="entry name" value="HisRS-like_core"/>
    <property type="match status" value="1"/>
</dbReference>
<evidence type="ECO:0000256" key="2">
    <source>
        <dbReference type="ARBA" id="ARBA00004667"/>
    </source>
</evidence>
<dbReference type="OrthoDB" id="9769617at2"/>
<keyword evidence="13" id="KW-1185">Reference proteome</keyword>
<evidence type="ECO:0000256" key="6">
    <source>
        <dbReference type="ARBA" id="ARBA00020397"/>
    </source>
</evidence>
<dbReference type="InterPro" id="IPR004517">
    <property type="entry name" value="HisZ"/>
</dbReference>
<comment type="pathway">
    <text evidence="2 9">Amino-acid biosynthesis; L-histidine biosynthesis; L-histidine from 5-phospho-alpha-D-ribose 1-diphosphate: step 1/9.</text>
</comment>
<dbReference type="EMBL" id="VFJB01000003">
    <property type="protein sequence ID" value="KAA0259076.1"/>
    <property type="molecule type" value="Genomic_DNA"/>
</dbReference>
<comment type="subunit">
    <text evidence="4 9">Heteromultimer composed of HisG and HisZ subunits.</text>
</comment>
<dbReference type="Pfam" id="PF13393">
    <property type="entry name" value="tRNA-synt_His"/>
    <property type="match status" value="1"/>
</dbReference>
<protein>
    <recommendedName>
        <fullName evidence="6 9">ATP phosphoribosyltransferase regulatory subunit</fullName>
    </recommendedName>
</protein>
<keyword evidence="7 9" id="KW-0963">Cytoplasm</keyword>
<evidence type="ECO:0000256" key="4">
    <source>
        <dbReference type="ARBA" id="ARBA00011496"/>
    </source>
</evidence>
<dbReference type="Gene3D" id="3.30.930.10">
    <property type="entry name" value="Bira Bifunctional Protein, Domain 2"/>
    <property type="match status" value="1"/>
</dbReference>
<evidence type="ECO:0000256" key="1">
    <source>
        <dbReference type="ARBA" id="ARBA00004496"/>
    </source>
</evidence>
<dbReference type="PIRSF" id="PIRSF001549">
    <property type="entry name" value="His-tRNA_synth"/>
    <property type="match status" value="1"/>
</dbReference>
<comment type="function">
    <text evidence="8 9">Required for the first step of histidine biosynthesis. May allow the feedback regulation of ATP phosphoribosyltransferase activity by histidine.</text>
</comment>
<comment type="subunit">
    <text evidence="5">Homodimer.</text>
</comment>